<proteinExistence type="predicted"/>
<dbReference type="Pfam" id="PF13472">
    <property type="entry name" value="Lipase_GDSL_2"/>
    <property type="match status" value="1"/>
</dbReference>
<dbReference type="InterPro" id="IPR036514">
    <property type="entry name" value="SGNH_hydro_sf"/>
</dbReference>
<evidence type="ECO:0000256" key="1">
    <source>
        <dbReference type="SAM" id="SignalP"/>
    </source>
</evidence>
<comment type="caution">
    <text evidence="3">The sequence shown here is derived from an EMBL/GenBank/DDBJ whole genome shotgun (WGS) entry which is preliminary data.</text>
</comment>
<gene>
    <name evidence="3" type="ORF">ACFP3R_35425</name>
</gene>
<feature type="signal peptide" evidence="1">
    <location>
        <begin position="1"/>
        <end position="17"/>
    </location>
</feature>
<feature type="chain" id="PRO_5046478748" evidence="1">
    <location>
        <begin position="18"/>
        <end position="261"/>
    </location>
</feature>
<name>A0ABW1PI35_9PSEU</name>
<keyword evidence="4" id="KW-1185">Reference proteome</keyword>
<evidence type="ECO:0000313" key="3">
    <source>
        <dbReference type="EMBL" id="MFC6094587.1"/>
    </source>
</evidence>
<feature type="domain" description="SGNH hydrolase-type esterase" evidence="2">
    <location>
        <begin position="23"/>
        <end position="234"/>
    </location>
</feature>
<dbReference type="InterPro" id="IPR037460">
    <property type="entry name" value="SEST-like"/>
</dbReference>
<evidence type="ECO:0000313" key="4">
    <source>
        <dbReference type="Proteomes" id="UP001596220"/>
    </source>
</evidence>
<dbReference type="EMBL" id="JBHSQO010000068">
    <property type="protein sequence ID" value="MFC6094587.1"/>
    <property type="molecule type" value="Genomic_DNA"/>
</dbReference>
<organism evidence="3 4">
    <name type="scientific">Saccharothrix lopnurensis</name>
    <dbReference type="NCBI Taxonomy" id="1670621"/>
    <lineage>
        <taxon>Bacteria</taxon>
        <taxon>Bacillati</taxon>
        <taxon>Actinomycetota</taxon>
        <taxon>Actinomycetes</taxon>
        <taxon>Pseudonocardiales</taxon>
        <taxon>Pseudonocardiaceae</taxon>
        <taxon>Saccharothrix</taxon>
    </lineage>
</organism>
<dbReference type="Gene3D" id="3.40.50.1110">
    <property type="entry name" value="SGNH hydrolase"/>
    <property type="match status" value="1"/>
</dbReference>
<reference evidence="4" key="1">
    <citation type="journal article" date="2019" name="Int. J. Syst. Evol. Microbiol.">
        <title>The Global Catalogue of Microorganisms (GCM) 10K type strain sequencing project: providing services to taxonomists for standard genome sequencing and annotation.</title>
        <authorList>
            <consortium name="The Broad Institute Genomics Platform"/>
            <consortium name="The Broad Institute Genome Sequencing Center for Infectious Disease"/>
            <person name="Wu L."/>
            <person name="Ma J."/>
        </authorList>
    </citation>
    <scope>NUCLEOTIDE SEQUENCE [LARGE SCALE GENOMIC DNA]</scope>
    <source>
        <strain evidence="4">CGMCC 4.7246</strain>
    </source>
</reference>
<dbReference type="CDD" id="cd01823">
    <property type="entry name" value="SEST_like"/>
    <property type="match status" value="1"/>
</dbReference>
<dbReference type="Proteomes" id="UP001596220">
    <property type="component" value="Unassembled WGS sequence"/>
</dbReference>
<dbReference type="PANTHER" id="PTHR37981:SF1">
    <property type="entry name" value="SGNH HYDROLASE-TYPE ESTERASE DOMAIN-CONTAINING PROTEIN"/>
    <property type="match status" value="1"/>
</dbReference>
<dbReference type="GO" id="GO:0016787">
    <property type="term" value="F:hydrolase activity"/>
    <property type="evidence" value="ECO:0007669"/>
    <property type="project" value="UniProtKB-KW"/>
</dbReference>
<dbReference type="EC" id="3.1.-.-" evidence="3"/>
<evidence type="ECO:0000259" key="2">
    <source>
        <dbReference type="Pfam" id="PF13472"/>
    </source>
</evidence>
<dbReference type="SUPFAM" id="SSF52266">
    <property type="entry name" value="SGNH hydrolase"/>
    <property type="match status" value="1"/>
</dbReference>
<keyword evidence="3" id="KW-0378">Hydrolase</keyword>
<keyword evidence="1" id="KW-0732">Signal</keyword>
<protein>
    <submittedName>
        <fullName evidence="3">SGNH/GDSL hydrolase family protein</fullName>
        <ecNumber evidence="3">3.1.-.-</ecNumber>
    </submittedName>
</protein>
<dbReference type="RefSeq" id="WP_380642983.1">
    <property type="nucleotide sequence ID" value="NZ_JBHSQO010000068.1"/>
</dbReference>
<dbReference type="InterPro" id="IPR013830">
    <property type="entry name" value="SGNH_hydro"/>
</dbReference>
<dbReference type="PANTHER" id="PTHR37981">
    <property type="entry name" value="LIPASE 2"/>
    <property type="match status" value="1"/>
</dbReference>
<sequence length="261" mass="26685">MKMIAVALLMSLAPAPAAPEHVALGDSYAAGLGAGGESSDSCRRSSRAHPALWAERAGASLVFAACSGATTVEVTRQASRITPATTLVTITVGGNDAGFADVMTTCALGKDEACEERVARAEAFVRDELPARLDGVYAAVRERTSAEVVVLGYPHLFSDSALCVMGERKRDALNGAVDVLAEVTAARAEEAGFTYADVRDEFAGHGACAADAWINGLVLLPTDRSFHPTARGQESGYLPALAAAVGGAAVEVGEPAPAPAG</sequence>
<accession>A0ABW1PI35</accession>